<dbReference type="EMBL" id="CP001712">
    <property type="protein sequence ID" value="EAR17252.1"/>
    <property type="molecule type" value="Genomic_DNA"/>
</dbReference>
<dbReference type="STRING" id="313596.RB2501_10120"/>
<keyword evidence="4" id="KW-1185">Reference proteome</keyword>
<dbReference type="GO" id="GO:0016787">
    <property type="term" value="F:hydrolase activity"/>
    <property type="evidence" value="ECO:0007669"/>
    <property type="project" value="UniProtKB-KW"/>
</dbReference>
<reference evidence="3 4" key="1">
    <citation type="journal article" date="2009" name="J. Bacteriol.">
        <title>Complete genome sequence of Robiginitalea biformata HTCC2501.</title>
        <authorList>
            <person name="Oh H.M."/>
            <person name="Giovannoni S.J."/>
            <person name="Lee K."/>
            <person name="Ferriera S."/>
            <person name="Johnson J."/>
            <person name="Cho J.C."/>
        </authorList>
    </citation>
    <scope>NUCLEOTIDE SEQUENCE [LARGE SCALE GENOMIC DNA]</scope>
    <source>
        <strain evidence="4">ATCC BAA-864 / HTCC2501 / KCTC 12146</strain>
    </source>
</reference>
<gene>
    <name evidence="3" type="ordered locus">RB2501_10120</name>
</gene>
<dbReference type="InterPro" id="IPR029058">
    <property type="entry name" value="AB_hydrolase_fold"/>
</dbReference>
<protein>
    <submittedName>
        <fullName evidence="3">Hydrolase, putative</fullName>
    </submittedName>
</protein>
<dbReference type="Proteomes" id="UP000009049">
    <property type="component" value="Chromosome"/>
</dbReference>
<dbReference type="Pfam" id="PF08386">
    <property type="entry name" value="Abhydrolase_4"/>
    <property type="match status" value="1"/>
</dbReference>
<evidence type="ECO:0000259" key="2">
    <source>
        <dbReference type="Pfam" id="PF08386"/>
    </source>
</evidence>
<dbReference type="OrthoDB" id="9785847at2"/>
<name>A4CJZ4_ROBBH</name>
<dbReference type="eggNOG" id="COG2267">
    <property type="taxonomic scope" value="Bacteria"/>
</dbReference>
<dbReference type="SUPFAM" id="SSF53474">
    <property type="entry name" value="alpha/beta-Hydrolases"/>
    <property type="match status" value="1"/>
</dbReference>
<dbReference type="Pfam" id="PF00561">
    <property type="entry name" value="Abhydrolase_1"/>
    <property type="match status" value="1"/>
</dbReference>
<sequence>MNKLRTALKRLQPRLIGWYLNLLVLISPSRAARKAFFVFSKVRRGRVQPAQQDYLQAARHKVESVADHQIQTYQWSGDGPVVLLIHGWESNTFRWRNLIGHLREAGFHIVAFDAPAHGYSSGTYMHVPMYAECVEHMVQKFQPRYIVGHSVGGMTALYHAHRHPNEGVEKIVTIGSPSEFYEIMEDYQRIVGFNDRVMQALDQFIFEEFGYHTHEFSTSRFVEGNPKKGLILHDKSDPITPFHASVRVHNAWRESVLVPTEGLGHSMHQEAVNKRIVAFLSES</sequence>
<keyword evidence="3" id="KW-0378">Hydrolase</keyword>
<dbReference type="AlphaFoldDB" id="A4CJZ4"/>
<organism evidence="3 4">
    <name type="scientific">Robiginitalea biformata (strain ATCC BAA-864 / DSM 15991 / KCTC 12146 / HTCC2501)</name>
    <dbReference type="NCBI Taxonomy" id="313596"/>
    <lineage>
        <taxon>Bacteria</taxon>
        <taxon>Pseudomonadati</taxon>
        <taxon>Bacteroidota</taxon>
        <taxon>Flavobacteriia</taxon>
        <taxon>Flavobacteriales</taxon>
        <taxon>Flavobacteriaceae</taxon>
        <taxon>Robiginitalea</taxon>
    </lineage>
</organism>
<dbReference type="KEGG" id="rbi:RB2501_10120"/>
<accession>A4CJZ4</accession>
<dbReference type="InterPro" id="IPR013595">
    <property type="entry name" value="Pept_S33_TAP-like_C"/>
</dbReference>
<dbReference type="ESTHER" id="robbh-a4cjz4">
    <property type="family name" value="6_AlphaBeta_hydrolase"/>
</dbReference>
<feature type="domain" description="AB hydrolase-1" evidence="1">
    <location>
        <begin position="80"/>
        <end position="200"/>
    </location>
</feature>
<evidence type="ECO:0000259" key="1">
    <source>
        <dbReference type="Pfam" id="PF00561"/>
    </source>
</evidence>
<evidence type="ECO:0000313" key="4">
    <source>
        <dbReference type="Proteomes" id="UP000009049"/>
    </source>
</evidence>
<feature type="domain" description="Peptidase S33 tripeptidyl aminopeptidase-like C-terminal" evidence="2">
    <location>
        <begin position="226"/>
        <end position="281"/>
    </location>
</feature>
<dbReference type="InterPro" id="IPR000073">
    <property type="entry name" value="AB_hydrolase_1"/>
</dbReference>
<dbReference type="RefSeq" id="WP_015754003.1">
    <property type="nucleotide sequence ID" value="NC_013222.1"/>
</dbReference>
<dbReference type="HOGENOM" id="CLU_072027_0_0_10"/>
<proteinExistence type="predicted"/>
<dbReference type="PANTHER" id="PTHR43689:SF8">
    <property type="entry name" value="ALPHA_BETA-HYDROLASES SUPERFAMILY PROTEIN"/>
    <property type="match status" value="1"/>
</dbReference>
<dbReference type="PANTHER" id="PTHR43689">
    <property type="entry name" value="HYDROLASE"/>
    <property type="match status" value="1"/>
</dbReference>
<dbReference type="Gene3D" id="3.40.50.1820">
    <property type="entry name" value="alpha/beta hydrolase"/>
    <property type="match status" value="1"/>
</dbReference>
<evidence type="ECO:0000313" key="3">
    <source>
        <dbReference type="EMBL" id="EAR17252.1"/>
    </source>
</evidence>